<protein>
    <submittedName>
        <fullName evidence="1">RCG64406</fullName>
    </submittedName>
</protein>
<dbReference type="AlphaFoldDB" id="A6J1N5"/>
<dbReference type="EMBL" id="CH473973">
    <property type="protein sequence ID" value="EDM13824.1"/>
    <property type="molecule type" value="Genomic_DNA"/>
</dbReference>
<organism evidence="1 2">
    <name type="scientific">Rattus norvegicus</name>
    <name type="common">Rat</name>
    <dbReference type="NCBI Taxonomy" id="10116"/>
    <lineage>
        <taxon>Eukaryota</taxon>
        <taxon>Metazoa</taxon>
        <taxon>Chordata</taxon>
        <taxon>Craniata</taxon>
        <taxon>Vertebrata</taxon>
        <taxon>Euteleostomi</taxon>
        <taxon>Mammalia</taxon>
        <taxon>Eutheria</taxon>
        <taxon>Euarchontoglires</taxon>
        <taxon>Glires</taxon>
        <taxon>Rodentia</taxon>
        <taxon>Myomorpha</taxon>
        <taxon>Muroidea</taxon>
        <taxon>Muridae</taxon>
        <taxon>Murinae</taxon>
        <taxon>Rattus</taxon>
    </lineage>
</organism>
<accession>A6J1N5</accession>
<dbReference type="Proteomes" id="UP000234681">
    <property type="component" value="Chromosome 12"/>
</dbReference>
<name>A6J1N5_RAT</name>
<evidence type="ECO:0000313" key="1">
    <source>
        <dbReference type="EMBL" id="EDM13824.1"/>
    </source>
</evidence>
<gene>
    <name evidence="1" type="ORF">rCG_64406</name>
</gene>
<proteinExistence type="predicted"/>
<sequence length="41" mass="4869">MVATDPTQRPWQFHQTQVFHQVLDVSDVHGLRERDALWPQV</sequence>
<evidence type="ECO:0000313" key="2">
    <source>
        <dbReference type="Proteomes" id="UP000234681"/>
    </source>
</evidence>
<reference evidence="1 2" key="1">
    <citation type="submission" date="2005-07" db="EMBL/GenBank/DDBJ databases">
        <authorList>
            <person name="Mural R.J."/>
            <person name="Li P.W."/>
            <person name="Adams M.D."/>
            <person name="Amanatides P.G."/>
            <person name="Baden-Tillson H."/>
            <person name="Barnstead M."/>
            <person name="Chin S.H."/>
            <person name="Dew I."/>
            <person name="Evans C.A."/>
            <person name="Ferriera S."/>
            <person name="Flanigan M."/>
            <person name="Fosler C."/>
            <person name="Glodek A."/>
            <person name="Gu Z."/>
            <person name="Holt R.A."/>
            <person name="Jennings D."/>
            <person name="Kraft C.L."/>
            <person name="Lu F."/>
            <person name="Nguyen T."/>
            <person name="Nusskern D.R."/>
            <person name="Pfannkoch C.M."/>
            <person name="Sitter C."/>
            <person name="Sutton G.G."/>
            <person name="Venter J.C."/>
            <person name="Wang Z."/>
            <person name="Woodage T."/>
            <person name="Zheng X.H."/>
            <person name="Zhong F."/>
        </authorList>
    </citation>
    <scope>NUCLEOTIDE SEQUENCE [LARGE SCALE GENOMIC DNA]</scope>
    <source>
        <strain>BN</strain>
        <strain evidence="2">Sprague-Dawley</strain>
    </source>
</reference>